<dbReference type="InterPro" id="IPR003673">
    <property type="entry name" value="CoA-Trfase_fam_III"/>
</dbReference>
<dbReference type="RefSeq" id="WP_354442466.1">
    <property type="nucleotide sequence ID" value="NZ_JBEPSH010000003.1"/>
</dbReference>
<accession>A0ABV2Q5S5</accession>
<comment type="caution">
    <text evidence="2">The sequence shown here is derived from an EMBL/GenBank/DDBJ whole genome shotgun (WGS) entry which is preliminary data.</text>
</comment>
<dbReference type="EMBL" id="JBEPSH010000003">
    <property type="protein sequence ID" value="MET4576381.1"/>
    <property type="molecule type" value="Genomic_DNA"/>
</dbReference>
<dbReference type="SUPFAM" id="SSF89796">
    <property type="entry name" value="CoA-transferase family III (CaiB/BaiF)"/>
    <property type="match status" value="1"/>
</dbReference>
<keyword evidence="1" id="KW-0808">Transferase</keyword>
<gene>
    <name evidence="2" type="ORF">ABIE13_001490</name>
</gene>
<dbReference type="Pfam" id="PF02515">
    <property type="entry name" value="CoA_transf_3"/>
    <property type="match status" value="1"/>
</dbReference>
<proteinExistence type="predicted"/>
<dbReference type="Gene3D" id="3.30.1540.10">
    <property type="entry name" value="formyl-coa transferase, domain 3"/>
    <property type="match status" value="1"/>
</dbReference>
<dbReference type="Gene3D" id="3.40.50.10540">
    <property type="entry name" value="Crotonobetainyl-coa:carnitine coa-transferase, domain 1"/>
    <property type="match status" value="1"/>
</dbReference>
<evidence type="ECO:0000313" key="3">
    <source>
        <dbReference type="Proteomes" id="UP001549320"/>
    </source>
</evidence>
<sequence>MNNQSTSNMTSSGHPLAGVKVVEFCQVAAGPFCGMLLADYGADVVKIEPLEGDTLRQWPPIKNGDSENFASLNRSKRSIALDLKNPADLELARRLVLEADVLVENNRAGAMERLGLGWSWFKEQKPSLIYCSISAYGQDGPRSGEGGFDLTMQAAAGVMSVTGEADGAPVKCGVPIADFTAGLYAAFSISSALARLRGGGENAQGCHIDVPMFATTLAVGALQTSEYFGTDRNPRRLGSAHPRNAPYRAFKCSDGWFAIAAGNNKLWRSVCEVANTPELLEDERFGTPGLRAANQDALKDLLEVKFANASIKDWVSRFADAGVPSAPINGFAEALADPQAEHLQLVHPMSLPGGTETRTVGCPVRFDGDVIEVNTRPPALNEHGKVLRTLYESTPTTVES</sequence>
<dbReference type="InterPro" id="IPR050483">
    <property type="entry name" value="CoA-transferase_III_domain"/>
</dbReference>
<name>A0ABV2Q5S5_9BURK</name>
<dbReference type="InterPro" id="IPR023606">
    <property type="entry name" value="CoA-Trfase_III_dom_1_sf"/>
</dbReference>
<protein>
    <submittedName>
        <fullName evidence="2">Crotonobetainyl-CoA:carnitine CoA-transferase CaiB-like acyl-CoA transferase</fullName>
    </submittedName>
</protein>
<organism evidence="2 3">
    <name type="scientific">Ottowia thiooxydans</name>
    <dbReference type="NCBI Taxonomy" id="219182"/>
    <lineage>
        <taxon>Bacteria</taxon>
        <taxon>Pseudomonadati</taxon>
        <taxon>Pseudomonadota</taxon>
        <taxon>Betaproteobacteria</taxon>
        <taxon>Burkholderiales</taxon>
        <taxon>Comamonadaceae</taxon>
        <taxon>Ottowia</taxon>
    </lineage>
</organism>
<dbReference type="PANTHER" id="PTHR48207:SF3">
    <property type="entry name" value="SUCCINATE--HYDROXYMETHYLGLUTARATE COA-TRANSFERASE"/>
    <property type="match status" value="1"/>
</dbReference>
<dbReference type="InterPro" id="IPR044855">
    <property type="entry name" value="CoA-Trfase_III_dom3_sf"/>
</dbReference>
<dbReference type="Proteomes" id="UP001549320">
    <property type="component" value="Unassembled WGS sequence"/>
</dbReference>
<reference evidence="2 3" key="1">
    <citation type="submission" date="2024-06" db="EMBL/GenBank/DDBJ databases">
        <title>Sorghum-associated microbial communities from plants grown in Nebraska, USA.</title>
        <authorList>
            <person name="Schachtman D."/>
        </authorList>
    </citation>
    <scope>NUCLEOTIDE SEQUENCE [LARGE SCALE GENOMIC DNA]</scope>
    <source>
        <strain evidence="2 3">2709</strain>
    </source>
</reference>
<evidence type="ECO:0000313" key="2">
    <source>
        <dbReference type="EMBL" id="MET4576381.1"/>
    </source>
</evidence>
<evidence type="ECO:0000256" key="1">
    <source>
        <dbReference type="ARBA" id="ARBA00022679"/>
    </source>
</evidence>
<dbReference type="PANTHER" id="PTHR48207">
    <property type="entry name" value="SUCCINATE--HYDROXYMETHYLGLUTARATE COA-TRANSFERASE"/>
    <property type="match status" value="1"/>
</dbReference>
<keyword evidence="3" id="KW-1185">Reference proteome</keyword>